<feature type="transmembrane region" description="Helical" evidence="1">
    <location>
        <begin position="20"/>
        <end position="36"/>
    </location>
</feature>
<keyword evidence="3" id="KW-1185">Reference proteome</keyword>
<evidence type="ECO:0000313" key="3">
    <source>
        <dbReference type="Proteomes" id="UP000636709"/>
    </source>
</evidence>
<comment type="caution">
    <text evidence="2">The sequence shown here is derived from an EMBL/GenBank/DDBJ whole genome shotgun (WGS) entry which is preliminary data.</text>
</comment>
<keyword evidence="1" id="KW-0812">Transmembrane</keyword>
<dbReference type="EMBL" id="JACEFO010000190">
    <property type="protein sequence ID" value="KAF8778990.1"/>
    <property type="molecule type" value="Genomic_DNA"/>
</dbReference>
<keyword evidence="1" id="KW-0472">Membrane</keyword>
<dbReference type="AlphaFoldDB" id="A0A835KUX4"/>
<evidence type="ECO:0000313" key="2">
    <source>
        <dbReference type="EMBL" id="KAF8778990.1"/>
    </source>
</evidence>
<gene>
    <name evidence="2" type="ORF">HU200_003095</name>
</gene>
<protein>
    <submittedName>
        <fullName evidence="2">Uncharacterized protein</fullName>
    </submittedName>
</protein>
<name>A0A835KUX4_9POAL</name>
<keyword evidence="1" id="KW-1133">Transmembrane helix</keyword>
<organism evidence="2 3">
    <name type="scientific">Digitaria exilis</name>
    <dbReference type="NCBI Taxonomy" id="1010633"/>
    <lineage>
        <taxon>Eukaryota</taxon>
        <taxon>Viridiplantae</taxon>
        <taxon>Streptophyta</taxon>
        <taxon>Embryophyta</taxon>
        <taxon>Tracheophyta</taxon>
        <taxon>Spermatophyta</taxon>
        <taxon>Magnoliopsida</taxon>
        <taxon>Liliopsida</taxon>
        <taxon>Poales</taxon>
        <taxon>Poaceae</taxon>
        <taxon>PACMAD clade</taxon>
        <taxon>Panicoideae</taxon>
        <taxon>Panicodae</taxon>
        <taxon>Paniceae</taxon>
        <taxon>Anthephorinae</taxon>
        <taxon>Digitaria</taxon>
    </lineage>
</organism>
<accession>A0A835KUX4</accession>
<proteinExistence type="predicted"/>
<dbReference type="Proteomes" id="UP000636709">
    <property type="component" value="Unassembled WGS sequence"/>
</dbReference>
<sequence length="37" mass="3586">MSTSSSATGGAGDGKQPSKVVVYVVASALLTFVSVLA</sequence>
<evidence type="ECO:0000256" key="1">
    <source>
        <dbReference type="SAM" id="Phobius"/>
    </source>
</evidence>
<reference evidence="2" key="1">
    <citation type="submission" date="2020-07" db="EMBL/GenBank/DDBJ databases">
        <title>Genome sequence and genetic diversity analysis of an under-domesticated orphan crop, white fonio (Digitaria exilis).</title>
        <authorList>
            <person name="Bennetzen J.L."/>
            <person name="Chen S."/>
            <person name="Ma X."/>
            <person name="Wang X."/>
            <person name="Yssel A.E.J."/>
            <person name="Chaluvadi S.R."/>
            <person name="Johnson M."/>
            <person name="Gangashetty P."/>
            <person name="Hamidou F."/>
            <person name="Sanogo M.D."/>
            <person name="Zwaenepoel A."/>
            <person name="Wallace J."/>
            <person name="Van De Peer Y."/>
            <person name="Van Deynze A."/>
        </authorList>
    </citation>
    <scope>NUCLEOTIDE SEQUENCE</scope>
    <source>
        <tissue evidence="2">Leaves</tissue>
    </source>
</reference>